<dbReference type="Proteomes" id="UP000054481">
    <property type="component" value="Unassembled WGS sequence"/>
</dbReference>
<evidence type="ECO:0000313" key="3">
    <source>
        <dbReference type="Proteomes" id="UP000054481"/>
    </source>
</evidence>
<sequence>MKASRVLVAAASLLSGVTGTPVPEEFHNIIEIARQSMVKIYTLKMWSNITNDFEWPMYNVLMVHRQVPKRIQSYKWDVIKPNTTTKKVAVYYAHPLDHPNTFRLSWTKGTGDDALRCRTIGHRPIIQSWIPWPWLFTEPHGFFSQRLNDKDANTTINWRTFEADTKSKFDSFEFTMWRGRREDGFECIEQWKLESPWEEW</sequence>
<keyword evidence="3" id="KW-1185">Reference proteome</keyword>
<name>A0A0F8A093_9HYPO</name>
<keyword evidence="1" id="KW-0732">Signal</keyword>
<gene>
    <name evidence="2" type="ORF">HIM_05346</name>
</gene>
<dbReference type="AlphaFoldDB" id="A0A0F8A093"/>
<organism evidence="2 3">
    <name type="scientific">Hirsutella minnesotensis 3608</name>
    <dbReference type="NCBI Taxonomy" id="1043627"/>
    <lineage>
        <taxon>Eukaryota</taxon>
        <taxon>Fungi</taxon>
        <taxon>Dikarya</taxon>
        <taxon>Ascomycota</taxon>
        <taxon>Pezizomycotina</taxon>
        <taxon>Sordariomycetes</taxon>
        <taxon>Hypocreomycetidae</taxon>
        <taxon>Hypocreales</taxon>
        <taxon>Ophiocordycipitaceae</taxon>
        <taxon>Hirsutella</taxon>
    </lineage>
</organism>
<accession>A0A0F8A093</accession>
<evidence type="ECO:0000256" key="1">
    <source>
        <dbReference type="SAM" id="SignalP"/>
    </source>
</evidence>
<protein>
    <submittedName>
        <fullName evidence="2">Uncharacterized protein</fullName>
    </submittedName>
</protein>
<dbReference type="EMBL" id="KQ030519">
    <property type="protein sequence ID" value="KJZ75152.1"/>
    <property type="molecule type" value="Genomic_DNA"/>
</dbReference>
<reference evidence="2 3" key="1">
    <citation type="journal article" date="2014" name="Genome Biol. Evol.">
        <title>Comparative genomics and transcriptomics analyses reveal divergent lifestyle features of nematode endoparasitic fungus Hirsutella minnesotensis.</title>
        <authorList>
            <person name="Lai Y."/>
            <person name="Liu K."/>
            <person name="Zhang X."/>
            <person name="Zhang X."/>
            <person name="Li K."/>
            <person name="Wang N."/>
            <person name="Shu C."/>
            <person name="Wu Y."/>
            <person name="Wang C."/>
            <person name="Bushley K.E."/>
            <person name="Xiang M."/>
            <person name="Liu X."/>
        </authorList>
    </citation>
    <scope>NUCLEOTIDE SEQUENCE [LARGE SCALE GENOMIC DNA]</scope>
    <source>
        <strain evidence="2 3">3608</strain>
    </source>
</reference>
<feature type="chain" id="PRO_5002526333" evidence="1">
    <location>
        <begin position="20"/>
        <end position="200"/>
    </location>
</feature>
<proteinExistence type="predicted"/>
<evidence type="ECO:0000313" key="2">
    <source>
        <dbReference type="EMBL" id="KJZ75152.1"/>
    </source>
</evidence>
<feature type="signal peptide" evidence="1">
    <location>
        <begin position="1"/>
        <end position="19"/>
    </location>
</feature>